<feature type="domain" description="CBS" evidence="10">
    <location>
        <begin position="624"/>
        <end position="683"/>
    </location>
</feature>
<feature type="transmembrane region" description="Helical" evidence="9">
    <location>
        <begin position="492"/>
        <end position="513"/>
    </location>
</feature>
<evidence type="ECO:0000256" key="2">
    <source>
        <dbReference type="ARBA" id="ARBA00022448"/>
    </source>
</evidence>
<evidence type="ECO:0000256" key="1">
    <source>
        <dbReference type="ARBA" id="ARBA00004141"/>
    </source>
</evidence>
<dbReference type="SUPFAM" id="SSF81340">
    <property type="entry name" value="Clc chloride channel"/>
    <property type="match status" value="1"/>
</dbReference>
<dbReference type="GO" id="GO:0005769">
    <property type="term" value="C:early endosome"/>
    <property type="evidence" value="ECO:0007669"/>
    <property type="project" value="TreeGrafter"/>
</dbReference>
<dbReference type="Gene3D" id="1.10.3080.10">
    <property type="entry name" value="Clc chloride channel"/>
    <property type="match status" value="1"/>
</dbReference>
<evidence type="ECO:0000256" key="6">
    <source>
        <dbReference type="ARBA" id="ARBA00023136"/>
    </source>
</evidence>
<dbReference type="CDD" id="cd03684">
    <property type="entry name" value="ClC_3_like"/>
    <property type="match status" value="1"/>
</dbReference>
<dbReference type="GO" id="GO:0006878">
    <property type="term" value="P:intracellular copper ion homeostasis"/>
    <property type="evidence" value="ECO:0007669"/>
    <property type="project" value="TreeGrafter"/>
</dbReference>
<dbReference type="CDD" id="cd04591">
    <property type="entry name" value="CBS_pair_voltage-gated_CLC_euk_bac"/>
    <property type="match status" value="1"/>
</dbReference>
<dbReference type="InterPro" id="IPR046342">
    <property type="entry name" value="CBS_dom_sf"/>
</dbReference>
<dbReference type="SUPFAM" id="SSF54631">
    <property type="entry name" value="CBS-domain pair"/>
    <property type="match status" value="1"/>
</dbReference>
<evidence type="ECO:0000256" key="5">
    <source>
        <dbReference type="ARBA" id="ARBA00023065"/>
    </source>
</evidence>
<feature type="transmembrane region" description="Helical" evidence="9">
    <location>
        <begin position="541"/>
        <end position="564"/>
    </location>
</feature>
<evidence type="ECO:0000259" key="10">
    <source>
        <dbReference type="PROSITE" id="PS51371"/>
    </source>
</evidence>
<evidence type="ECO:0000256" key="3">
    <source>
        <dbReference type="ARBA" id="ARBA00022692"/>
    </source>
</evidence>
<protein>
    <recommendedName>
        <fullName evidence="9">Chloride channel protein</fullName>
    </recommendedName>
</protein>
<keyword evidence="12" id="KW-1185">Reference proteome</keyword>
<proteinExistence type="inferred from homology"/>
<dbReference type="GO" id="GO:0006879">
    <property type="term" value="P:intracellular iron ion homeostasis"/>
    <property type="evidence" value="ECO:0007669"/>
    <property type="project" value="TreeGrafter"/>
</dbReference>
<keyword evidence="5 9" id="KW-0406">Ion transport</keyword>
<keyword evidence="8" id="KW-0129">CBS domain</keyword>
<dbReference type="Pfam" id="PF00571">
    <property type="entry name" value="CBS"/>
    <property type="match status" value="1"/>
</dbReference>
<accession>A0AAF0IZU3</accession>
<organism evidence="11 12">
    <name type="scientific">Malassezia equina</name>
    <dbReference type="NCBI Taxonomy" id="1381935"/>
    <lineage>
        <taxon>Eukaryota</taxon>
        <taxon>Fungi</taxon>
        <taxon>Dikarya</taxon>
        <taxon>Basidiomycota</taxon>
        <taxon>Ustilaginomycotina</taxon>
        <taxon>Malasseziomycetes</taxon>
        <taxon>Malasseziales</taxon>
        <taxon>Malasseziaceae</taxon>
        <taxon>Malassezia</taxon>
    </lineage>
</organism>
<dbReference type="Proteomes" id="UP001214415">
    <property type="component" value="Chromosome 3"/>
</dbReference>
<dbReference type="AlphaFoldDB" id="A0AAF0IZU3"/>
<evidence type="ECO:0000256" key="9">
    <source>
        <dbReference type="RuleBase" id="RU361221"/>
    </source>
</evidence>
<dbReference type="GO" id="GO:0005886">
    <property type="term" value="C:plasma membrane"/>
    <property type="evidence" value="ECO:0007669"/>
    <property type="project" value="TreeGrafter"/>
</dbReference>
<feature type="domain" description="CBS" evidence="10">
    <location>
        <begin position="747"/>
        <end position="803"/>
    </location>
</feature>
<dbReference type="Gene3D" id="3.90.1280.20">
    <property type="match status" value="1"/>
</dbReference>
<dbReference type="InterPro" id="IPR000644">
    <property type="entry name" value="CBS_dom"/>
</dbReference>
<dbReference type="GO" id="GO:0000324">
    <property type="term" value="C:fungal-type vacuole"/>
    <property type="evidence" value="ECO:0007669"/>
    <property type="project" value="TreeGrafter"/>
</dbReference>
<dbReference type="PROSITE" id="PS51371">
    <property type="entry name" value="CBS"/>
    <property type="match status" value="2"/>
</dbReference>
<dbReference type="GO" id="GO:0005247">
    <property type="term" value="F:voltage-gated chloride channel activity"/>
    <property type="evidence" value="ECO:0007669"/>
    <property type="project" value="TreeGrafter"/>
</dbReference>
<evidence type="ECO:0000256" key="7">
    <source>
        <dbReference type="ARBA" id="ARBA00023214"/>
    </source>
</evidence>
<dbReference type="InterPro" id="IPR014743">
    <property type="entry name" value="Cl-channel_core"/>
</dbReference>
<dbReference type="GO" id="GO:0005794">
    <property type="term" value="C:Golgi apparatus"/>
    <property type="evidence" value="ECO:0007669"/>
    <property type="project" value="TreeGrafter"/>
</dbReference>
<sequence>MAEYFSSVDWVVDGRRERVKILRHEAQVRRIAEHMQEHGSVAWRELSSLARRLPLGEKILMVMQALAQGFSSLVGSMKAPLLATAENGMIILVGVLIGINMAIISVVTEWASDLKQGYCAGGWWLNKKFCCWEEMDPAGPSSAVPKGIAAVAAAAAGNMNVTTIAAATQMSLRSVEPAMPSETCADWIEWGSWTVPSWCAYVAISALLAFTSAVLVRRYAPTAAGSGISEIKCVIAGFNIQNFLSNWTLVIKSLGLPLAIASGLSVGKEGPAVHVACCMGMAVAGVLRWLVPSQSKLREVLIASSAAGVAVAFGSPIGGVLFALEEMTTSFPSQTMWRTFLCALASTVALSFMNPFRTGKLVLFQVEYNREWHYFEIVFFLMMGIFGGLYGEYVVRFNLQVQRFRKKYLSNYGVHEAVILASLTAMVCYFNRFLRLDMTETLELLFQQCDGASDDEVLCQSRKQWSMASALLIATALRFVLVILSYGCKVPAGIFIPSMAVGATFGRMVGILVKAMQTAFPSWKVFSSCTPDAPCITPGTYAMLGAAAALAGVTRITVAVVVIMFELTGALTYILPIMLVVGTAKMVADLNGKGGVADRSIKFNGYPFLDPEDHTFGINVGSMMTTNPDVLYADGMQYSEIESIVARGNYRGFPVVANAQNRTVLGYVERAQLRYAIRQIQATSTLHRESICLFHPKSTDVYALTSAQVNVDSQCTPEWMTSNTTPLDVTEEGMEAETEPLDLGAWVDPAPLIVQPQLDLEVVSDMFKRLGPRVILVCSNGILEGIVTIKDLLRHIARKEREEMDQAGASDVSMDARADTGFVIGTGMLEEALENLWHSACSMASRLPWAERYTEVPAQVPLTSITTIYADR</sequence>
<comment type="similarity">
    <text evidence="9">Belongs to the chloride channel (TC 2.A.49) family.</text>
</comment>
<keyword evidence="4 9" id="KW-1133">Transmembrane helix</keyword>
<evidence type="ECO:0000256" key="8">
    <source>
        <dbReference type="PROSITE-ProRule" id="PRU00703"/>
    </source>
</evidence>
<evidence type="ECO:0000256" key="4">
    <source>
        <dbReference type="ARBA" id="ARBA00022989"/>
    </source>
</evidence>
<feature type="transmembrane region" description="Helical" evidence="9">
    <location>
        <begin position="336"/>
        <end position="353"/>
    </location>
</feature>
<keyword evidence="2 9" id="KW-0813">Transport</keyword>
<feature type="transmembrane region" description="Helical" evidence="9">
    <location>
        <begin position="195"/>
        <end position="216"/>
    </location>
</feature>
<dbReference type="GO" id="GO:0005783">
    <property type="term" value="C:endoplasmic reticulum"/>
    <property type="evidence" value="ECO:0007669"/>
    <property type="project" value="TreeGrafter"/>
</dbReference>
<comment type="subcellular location">
    <subcellularLocation>
        <location evidence="1 9">Membrane</location>
        <topology evidence="1 9">Multi-pass membrane protein</topology>
    </subcellularLocation>
</comment>
<dbReference type="Gene3D" id="3.10.580.20">
    <property type="match status" value="1"/>
</dbReference>
<gene>
    <name evidence="11" type="primary">GEF1</name>
    <name evidence="11" type="ORF">MEQU1_001515</name>
</gene>
<feature type="transmembrane region" description="Helical" evidence="9">
    <location>
        <begin position="468"/>
        <end position="486"/>
    </location>
</feature>
<name>A0AAF0IZU3_9BASI</name>
<keyword evidence="6 9" id="KW-0472">Membrane</keyword>
<dbReference type="PANTHER" id="PTHR45711">
    <property type="entry name" value="CHLORIDE CHANNEL PROTEIN"/>
    <property type="match status" value="1"/>
</dbReference>
<feature type="transmembrane region" description="Helical" evidence="9">
    <location>
        <begin position="413"/>
        <end position="430"/>
    </location>
</feature>
<feature type="transmembrane region" description="Helical" evidence="9">
    <location>
        <begin position="374"/>
        <end position="393"/>
    </location>
</feature>
<dbReference type="InterPro" id="IPR001807">
    <property type="entry name" value="ClC"/>
</dbReference>
<dbReference type="PRINTS" id="PR00762">
    <property type="entry name" value="CLCHANNEL"/>
</dbReference>
<dbReference type="Pfam" id="PF00654">
    <property type="entry name" value="Voltage_CLC"/>
    <property type="match status" value="1"/>
</dbReference>
<reference evidence="11" key="1">
    <citation type="submission" date="2023-03" db="EMBL/GenBank/DDBJ databases">
        <title>Mating type loci evolution in Malassezia.</title>
        <authorList>
            <person name="Coelho M.A."/>
        </authorList>
    </citation>
    <scope>NUCLEOTIDE SEQUENCE</scope>
    <source>
        <strain evidence="11">CBS 12830</strain>
    </source>
</reference>
<evidence type="ECO:0000313" key="11">
    <source>
        <dbReference type="EMBL" id="WFD22838.1"/>
    </source>
</evidence>
<feature type="transmembrane region" description="Helical" evidence="9">
    <location>
        <begin position="300"/>
        <end position="324"/>
    </location>
</feature>
<dbReference type="PANTHER" id="PTHR45711:SF9">
    <property type="entry name" value="ANION_PROTON EXCHANGE TRANSPORTER GEF1"/>
    <property type="match status" value="1"/>
</dbReference>
<dbReference type="EMBL" id="CP119902">
    <property type="protein sequence ID" value="WFD22838.1"/>
    <property type="molecule type" value="Genomic_DNA"/>
</dbReference>
<feature type="transmembrane region" description="Helical" evidence="9">
    <location>
        <begin position="272"/>
        <end position="291"/>
    </location>
</feature>
<feature type="transmembrane region" description="Helical" evidence="9">
    <location>
        <begin position="89"/>
        <end position="108"/>
    </location>
</feature>
<keyword evidence="3 9" id="KW-0812">Transmembrane</keyword>
<evidence type="ECO:0000313" key="12">
    <source>
        <dbReference type="Proteomes" id="UP001214415"/>
    </source>
</evidence>
<keyword evidence="7 9" id="KW-0868">Chloride</keyword>